<dbReference type="AlphaFoldDB" id="T0QDF6"/>
<dbReference type="PANTHER" id="PTHR24107">
    <property type="entry name" value="YNEIN REGULATORY COMPLEX SUBUNIT 5"/>
    <property type="match status" value="1"/>
</dbReference>
<organism evidence="4 5">
    <name type="scientific">Saprolegnia diclina (strain VS20)</name>
    <dbReference type="NCBI Taxonomy" id="1156394"/>
    <lineage>
        <taxon>Eukaryota</taxon>
        <taxon>Sar</taxon>
        <taxon>Stramenopiles</taxon>
        <taxon>Oomycota</taxon>
        <taxon>Saprolegniomycetes</taxon>
        <taxon>Saprolegniales</taxon>
        <taxon>Saprolegniaceae</taxon>
        <taxon>Saprolegnia</taxon>
    </lineage>
</organism>
<dbReference type="SUPFAM" id="SSF52047">
    <property type="entry name" value="RNI-like"/>
    <property type="match status" value="1"/>
</dbReference>
<evidence type="ECO:0000313" key="5">
    <source>
        <dbReference type="Proteomes" id="UP000030762"/>
    </source>
</evidence>
<evidence type="ECO:0000256" key="2">
    <source>
        <dbReference type="ARBA" id="ARBA00022490"/>
    </source>
</evidence>
<protein>
    <submittedName>
        <fullName evidence="4">Uncharacterized protein</fullName>
    </submittedName>
</protein>
<proteinExistence type="predicted"/>
<gene>
    <name evidence="4" type="ORF">SDRG_09752</name>
</gene>
<dbReference type="InterPro" id="IPR052410">
    <property type="entry name" value="DRC5"/>
</dbReference>
<dbReference type="InterPro" id="IPR032675">
    <property type="entry name" value="LRR_dom_sf"/>
</dbReference>
<dbReference type="RefSeq" id="XP_008613925.1">
    <property type="nucleotide sequence ID" value="XM_008615703.1"/>
</dbReference>
<dbReference type="OrthoDB" id="188902at2759"/>
<dbReference type="GO" id="GO:0005856">
    <property type="term" value="C:cytoskeleton"/>
    <property type="evidence" value="ECO:0007669"/>
    <property type="project" value="UniProtKB-SubCell"/>
</dbReference>
<comment type="subcellular location">
    <subcellularLocation>
        <location evidence="1">Cytoplasm</location>
        <location evidence="1">Cytoskeleton</location>
    </subcellularLocation>
</comment>
<keyword evidence="2" id="KW-0963">Cytoplasm</keyword>
<evidence type="ECO:0000313" key="4">
    <source>
        <dbReference type="EMBL" id="EQC32781.1"/>
    </source>
</evidence>
<keyword evidence="3" id="KW-0206">Cytoskeleton</keyword>
<dbReference type="SMART" id="SM00368">
    <property type="entry name" value="LRR_RI"/>
    <property type="match status" value="2"/>
</dbReference>
<name>T0QDF6_SAPDV</name>
<reference evidence="4 5" key="1">
    <citation type="submission" date="2012-04" db="EMBL/GenBank/DDBJ databases">
        <title>The Genome Sequence of Saprolegnia declina VS20.</title>
        <authorList>
            <consortium name="The Broad Institute Genome Sequencing Platform"/>
            <person name="Russ C."/>
            <person name="Nusbaum C."/>
            <person name="Tyler B."/>
            <person name="van West P."/>
            <person name="Dieguez-Uribeondo J."/>
            <person name="de Bruijn I."/>
            <person name="Tripathy S."/>
            <person name="Jiang R."/>
            <person name="Young S.K."/>
            <person name="Zeng Q."/>
            <person name="Gargeya S."/>
            <person name="Fitzgerald M."/>
            <person name="Haas B."/>
            <person name="Abouelleil A."/>
            <person name="Alvarado L."/>
            <person name="Arachchi H.M."/>
            <person name="Berlin A."/>
            <person name="Chapman S.B."/>
            <person name="Goldberg J."/>
            <person name="Griggs A."/>
            <person name="Gujja S."/>
            <person name="Hansen M."/>
            <person name="Howarth C."/>
            <person name="Imamovic A."/>
            <person name="Larimer J."/>
            <person name="McCowen C."/>
            <person name="Montmayeur A."/>
            <person name="Murphy C."/>
            <person name="Neiman D."/>
            <person name="Pearson M."/>
            <person name="Priest M."/>
            <person name="Roberts A."/>
            <person name="Saif S."/>
            <person name="Shea T."/>
            <person name="Sisk P."/>
            <person name="Sykes S."/>
            <person name="Wortman J."/>
            <person name="Nusbaum C."/>
            <person name="Birren B."/>
        </authorList>
    </citation>
    <scope>NUCLEOTIDE SEQUENCE [LARGE SCALE GENOMIC DNA]</scope>
    <source>
        <strain evidence="4 5">VS20</strain>
    </source>
</reference>
<keyword evidence="5" id="KW-1185">Reference proteome</keyword>
<dbReference type="GeneID" id="19950479"/>
<dbReference type="Gene3D" id="3.80.10.10">
    <property type="entry name" value="Ribonuclease Inhibitor"/>
    <property type="match status" value="2"/>
</dbReference>
<dbReference type="Proteomes" id="UP000030762">
    <property type="component" value="Unassembled WGS sequence"/>
</dbReference>
<evidence type="ECO:0000256" key="1">
    <source>
        <dbReference type="ARBA" id="ARBA00004245"/>
    </source>
</evidence>
<sequence>MEAMQPEHWHAVCTYVKAPCTVLALLDALPAWAKGDRLLQLQELATRVPIASLWPKLRVPARVSPQLLSLYCAVAPLYTMVCVDHKCNVSVVLALSKAAPQALLRVRGGVSTTWRPSLETLRIASIKVDSDDCDDDEGCNAMLSLPALVPRLRHLTHMRLANGLGHATGAFFAALAHSTTISSLSLSSFVYAAADLRHLHTWVAASAESFFVDDSTLLSEPATSEALHGLCNALHVAPTLRHLGLDAAFADTFCRQRHTTPLGLTTLHLSSKQLQLLHLAPRLRDAPLQTLRATGAYDARPLLLQLRAMPRLTRLHVSMCHLGDAGCARLASALRNATSLRHVILTGNEISDIGARELATALPTTRMALLGLEMNRVTMVGALALVQKSHRGVALDLSWNLLSTDEQDYVTYMAASTTRAKIIFR</sequence>
<accession>T0QDF6</accession>
<dbReference type="STRING" id="1156394.T0QDF6"/>
<dbReference type="VEuPathDB" id="FungiDB:SDRG_09752"/>
<evidence type="ECO:0000256" key="3">
    <source>
        <dbReference type="ARBA" id="ARBA00023212"/>
    </source>
</evidence>
<dbReference type="InParanoid" id="T0QDF6"/>
<dbReference type="EMBL" id="JH767162">
    <property type="protein sequence ID" value="EQC32781.1"/>
    <property type="molecule type" value="Genomic_DNA"/>
</dbReference>
<dbReference type="PANTHER" id="PTHR24107:SF2">
    <property type="entry name" value="NLR FAMILY CARD DOMAIN CONTAINING 3"/>
    <property type="match status" value="1"/>
</dbReference>